<dbReference type="Proteomes" id="UP000829291">
    <property type="component" value="Chromosome 3"/>
</dbReference>
<keyword evidence="2 8" id="KW-1003">Cell membrane</keyword>
<gene>
    <name evidence="11" type="primary">LOC107221070</name>
</gene>
<feature type="transmembrane region" description="Helical" evidence="8">
    <location>
        <begin position="110"/>
        <end position="134"/>
    </location>
</feature>
<evidence type="ECO:0000256" key="7">
    <source>
        <dbReference type="ARBA" id="ARBA00023224"/>
    </source>
</evidence>
<keyword evidence="5 8" id="KW-0472">Membrane</keyword>
<dbReference type="InterPro" id="IPR013604">
    <property type="entry name" value="7TM_chemorcpt"/>
</dbReference>
<evidence type="ECO:0000256" key="1">
    <source>
        <dbReference type="ARBA" id="ARBA00004651"/>
    </source>
</evidence>
<dbReference type="RefSeq" id="XP_046589706.1">
    <property type="nucleotide sequence ID" value="XM_046733750.1"/>
</dbReference>
<evidence type="ECO:0000313" key="10">
    <source>
        <dbReference type="Proteomes" id="UP000829291"/>
    </source>
</evidence>
<evidence type="ECO:0000256" key="8">
    <source>
        <dbReference type="RuleBase" id="RU363108"/>
    </source>
</evidence>
<feature type="transmembrane region" description="Helical" evidence="8">
    <location>
        <begin position="207"/>
        <end position="229"/>
    </location>
</feature>
<dbReference type="GeneID" id="107221070"/>
<protein>
    <recommendedName>
        <fullName evidence="8">Gustatory receptor</fullName>
    </recommendedName>
</protein>
<keyword evidence="10" id="KW-1185">Reference proteome</keyword>
<evidence type="ECO:0000256" key="5">
    <source>
        <dbReference type="ARBA" id="ARBA00023136"/>
    </source>
</evidence>
<feature type="transmembrane region" description="Helical" evidence="8">
    <location>
        <begin position="68"/>
        <end position="90"/>
    </location>
</feature>
<organism evidence="10 11">
    <name type="scientific">Neodiprion lecontei</name>
    <name type="common">Redheaded pine sawfly</name>
    <dbReference type="NCBI Taxonomy" id="441921"/>
    <lineage>
        <taxon>Eukaryota</taxon>
        <taxon>Metazoa</taxon>
        <taxon>Ecdysozoa</taxon>
        <taxon>Arthropoda</taxon>
        <taxon>Hexapoda</taxon>
        <taxon>Insecta</taxon>
        <taxon>Pterygota</taxon>
        <taxon>Neoptera</taxon>
        <taxon>Endopterygota</taxon>
        <taxon>Hymenoptera</taxon>
        <taxon>Tenthredinoidea</taxon>
        <taxon>Diprionidae</taxon>
        <taxon>Diprioninae</taxon>
        <taxon>Neodiprion</taxon>
    </lineage>
</organism>
<evidence type="ECO:0000256" key="3">
    <source>
        <dbReference type="ARBA" id="ARBA00022692"/>
    </source>
</evidence>
<feature type="transmembrane region" description="Helical" evidence="8">
    <location>
        <begin position="358"/>
        <end position="378"/>
    </location>
</feature>
<keyword evidence="4 8" id="KW-1133">Transmembrane helix</keyword>
<evidence type="ECO:0000313" key="11">
    <source>
        <dbReference type="RefSeq" id="XP_046589706.1"/>
    </source>
</evidence>
<accession>A0ABM3FNV2</accession>
<feature type="compositionally biased region" description="Basic and acidic residues" evidence="9">
    <location>
        <begin position="1"/>
        <end position="13"/>
    </location>
</feature>
<reference evidence="11" key="1">
    <citation type="submission" date="2025-08" db="UniProtKB">
        <authorList>
            <consortium name="RefSeq"/>
        </authorList>
    </citation>
    <scope>IDENTIFICATION</scope>
    <source>
        <tissue evidence="11">Thorax and Abdomen</tissue>
    </source>
</reference>
<keyword evidence="6 8" id="KW-0675">Receptor</keyword>
<comment type="caution">
    <text evidence="8">Lacks conserved residue(s) required for the propagation of feature annotation.</text>
</comment>
<dbReference type="PANTHER" id="PTHR21143">
    <property type="entry name" value="INVERTEBRATE GUSTATORY RECEPTOR"/>
    <property type="match status" value="1"/>
</dbReference>
<dbReference type="PANTHER" id="PTHR21143:SF123">
    <property type="entry name" value="GUSTATORY RECEPTOR FOR SUGAR TASTE 43A-RELATED"/>
    <property type="match status" value="1"/>
</dbReference>
<comment type="similarity">
    <text evidence="8">Belongs to the insect chemoreceptor superfamily. Gustatory receptor (GR) family.</text>
</comment>
<evidence type="ECO:0000256" key="9">
    <source>
        <dbReference type="SAM" id="MobiDB-lite"/>
    </source>
</evidence>
<sequence>MQITARDDVDKQPKPVKHQNRRKPEIVQNIVKSDLYQALFPAYHFSKVCGLLPVSFTKLNSGRYCGRLNYLEVTYSVGLLLLLICAEFWGLWRELHHGWENSTRMKSKTAVVVTCSDIMAIAGLAAISILGMPLRWSKIQNIMDRLVEVDEKLTIVSPKKTRRFCIIIMSVTLIYFNALSIIDYYVWDVQAKKVNKIKDKGAINYVPLYFLYVPVLMMEIQIALAAYNLGQRFARLNKCLGNMLKTERFANFFSNDLIPGDFNEHGQFRAVIRGDLRGEPLFRIRKISDIELIRSGSNNSAEMIYDLVTVHSSLSDTVLVINSVFGLPALVAVLTCLLHLIITPYFLILEANGDHNEMFLVVQLMWCIGHVGRLLIVVQPCYAASVQAKGTAVLVSQLLSVNWEPDVRKQLEIFSLQLLHRPLEFSACGLCSLDRSLVTSIAGAVTTYLVILIQFQKDDDTKETNTILKNATMLLRNATTLHNATAKQL</sequence>
<comment type="function">
    <text evidence="8">Gustatory receptor which mediates acceptance or avoidance behavior, depending on its substrates.</text>
</comment>
<feature type="transmembrane region" description="Helical" evidence="8">
    <location>
        <begin position="164"/>
        <end position="187"/>
    </location>
</feature>
<evidence type="ECO:0000256" key="2">
    <source>
        <dbReference type="ARBA" id="ARBA00022475"/>
    </source>
</evidence>
<keyword evidence="7 8" id="KW-0807">Transducer</keyword>
<feature type="transmembrane region" description="Helical" evidence="8">
    <location>
        <begin position="319"/>
        <end position="346"/>
    </location>
</feature>
<evidence type="ECO:0000256" key="4">
    <source>
        <dbReference type="ARBA" id="ARBA00022989"/>
    </source>
</evidence>
<comment type="subcellular location">
    <subcellularLocation>
        <location evidence="1 8">Cell membrane</location>
        <topology evidence="1 8">Multi-pass membrane protein</topology>
    </subcellularLocation>
</comment>
<keyword evidence="3 8" id="KW-0812">Transmembrane</keyword>
<proteinExistence type="inferred from homology"/>
<evidence type="ECO:0000256" key="6">
    <source>
        <dbReference type="ARBA" id="ARBA00023170"/>
    </source>
</evidence>
<dbReference type="Pfam" id="PF08395">
    <property type="entry name" value="7tm_7"/>
    <property type="match status" value="1"/>
</dbReference>
<name>A0ABM3FNV2_NEOLC</name>
<feature type="region of interest" description="Disordered" evidence="9">
    <location>
        <begin position="1"/>
        <end position="21"/>
    </location>
</feature>